<dbReference type="AlphaFoldDB" id="A0A9W6B6D1"/>
<reference evidence="16" key="1">
    <citation type="submission" date="2022-07" db="EMBL/GenBank/DDBJ databases">
        <title>Taxonomy of Novel Oxalotrophic and Methylotrophic Bacteria.</title>
        <authorList>
            <person name="Sahin N."/>
            <person name="Tani A."/>
        </authorList>
    </citation>
    <scope>NUCLEOTIDE SEQUENCE</scope>
    <source>
        <strain evidence="16">AM327</strain>
    </source>
</reference>
<comment type="similarity">
    <text evidence="4 13 14">Belongs to the APS kinase family.</text>
</comment>
<evidence type="ECO:0000256" key="13">
    <source>
        <dbReference type="HAMAP-Rule" id="MF_00065"/>
    </source>
</evidence>
<keyword evidence="7 13" id="KW-0547">Nucleotide-binding</keyword>
<evidence type="ECO:0000256" key="7">
    <source>
        <dbReference type="ARBA" id="ARBA00022741"/>
    </source>
</evidence>
<name>A0A9W6B6D1_9FLAO</name>
<comment type="pathway">
    <text evidence="3 13 14">Sulfur metabolism; hydrogen sulfide biosynthesis; sulfite from sulfate: step 2/3.</text>
</comment>
<dbReference type="EC" id="2.7.1.25" evidence="5 13"/>
<evidence type="ECO:0000313" key="16">
    <source>
        <dbReference type="EMBL" id="GLB51538.1"/>
    </source>
</evidence>
<dbReference type="Proteomes" id="UP001143545">
    <property type="component" value="Unassembled WGS sequence"/>
</dbReference>
<dbReference type="PANTHER" id="PTHR11055:SF1">
    <property type="entry name" value="PAPS SYNTHETASE, ISOFORM D"/>
    <property type="match status" value="1"/>
</dbReference>
<keyword evidence="9 13" id="KW-0067">ATP-binding</keyword>
<organism evidence="16 17">
    <name type="scientific">Neptunitalea chrysea</name>
    <dbReference type="NCBI Taxonomy" id="1647581"/>
    <lineage>
        <taxon>Bacteria</taxon>
        <taxon>Pseudomonadati</taxon>
        <taxon>Bacteroidota</taxon>
        <taxon>Flavobacteriia</taxon>
        <taxon>Flavobacteriales</taxon>
        <taxon>Flavobacteriaceae</taxon>
        <taxon>Neptunitalea</taxon>
    </lineage>
</organism>
<proteinExistence type="inferred from homology"/>
<dbReference type="Pfam" id="PF01583">
    <property type="entry name" value="APS_kinase"/>
    <property type="match status" value="1"/>
</dbReference>
<keyword evidence="6 13" id="KW-0808">Transferase</keyword>
<dbReference type="EMBL" id="BRVP01000003">
    <property type="protein sequence ID" value="GLB51538.1"/>
    <property type="molecule type" value="Genomic_DNA"/>
</dbReference>
<evidence type="ECO:0000256" key="14">
    <source>
        <dbReference type="RuleBase" id="RU004347"/>
    </source>
</evidence>
<evidence type="ECO:0000256" key="4">
    <source>
        <dbReference type="ARBA" id="ARBA00007008"/>
    </source>
</evidence>
<evidence type="ECO:0000259" key="15">
    <source>
        <dbReference type="Pfam" id="PF01583"/>
    </source>
</evidence>
<protein>
    <recommendedName>
        <fullName evidence="5 13">Adenylyl-sulfate kinase</fullName>
        <ecNumber evidence="5 13">2.7.1.25</ecNumber>
    </recommendedName>
    <alternativeName>
        <fullName evidence="11 13">APS kinase</fullName>
    </alternativeName>
    <alternativeName>
        <fullName evidence="12 13">ATP adenosine-5'-phosphosulfate 3'-phosphotransferase</fullName>
    </alternativeName>
    <alternativeName>
        <fullName evidence="10 13">Adenosine-5'-phosphosulfate kinase</fullName>
    </alternativeName>
</protein>
<gene>
    <name evidence="13 16" type="primary">cysC</name>
    <name evidence="16" type="ORF">NBRC110019_05770</name>
</gene>
<feature type="binding site" evidence="13">
    <location>
        <begin position="33"/>
        <end position="40"/>
    </location>
    <ligand>
        <name>ATP</name>
        <dbReference type="ChEBI" id="CHEBI:30616"/>
    </ligand>
</feature>
<evidence type="ECO:0000256" key="12">
    <source>
        <dbReference type="ARBA" id="ARBA00031464"/>
    </source>
</evidence>
<evidence type="ECO:0000256" key="9">
    <source>
        <dbReference type="ARBA" id="ARBA00022840"/>
    </source>
</evidence>
<keyword evidence="13" id="KW-0597">Phosphoprotein</keyword>
<evidence type="ECO:0000256" key="1">
    <source>
        <dbReference type="ARBA" id="ARBA00001823"/>
    </source>
</evidence>
<dbReference type="NCBIfam" id="NF003013">
    <property type="entry name" value="PRK03846.1"/>
    <property type="match status" value="1"/>
</dbReference>
<evidence type="ECO:0000256" key="10">
    <source>
        <dbReference type="ARBA" id="ARBA00029724"/>
    </source>
</evidence>
<feature type="domain" description="APS kinase" evidence="15">
    <location>
        <begin position="26"/>
        <end position="174"/>
    </location>
</feature>
<dbReference type="InterPro" id="IPR059117">
    <property type="entry name" value="APS_kinase_dom"/>
</dbReference>
<dbReference type="GO" id="GO:0005524">
    <property type="term" value="F:ATP binding"/>
    <property type="evidence" value="ECO:0007669"/>
    <property type="project" value="UniProtKB-UniRule"/>
</dbReference>
<comment type="catalytic activity">
    <reaction evidence="1 13 14">
        <text>adenosine 5'-phosphosulfate + ATP = 3'-phosphoadenylyl sulfate + ADP + H(+)</text>
        <dbReference type="Rhea" id="RHEA:24152"/>
        <dbReference type="ChEBI" id="CHEBI:15378"/>
        <dbReference type="ChEBI" id="CHEBI:30616"/>
        <dbReference type="ChEBI" id="CHEBI:58243"/>
        <dbReference type="ChEBI" id="CHEBI:58339"/>
        <dbReference type="ChEBI" id="CHEBI:456216"/>
        <dbReference type="EC" id="2.7.1.25"/>
    </reaction>
</comment>
<sequence>MFMEHIIPHDYIVTRKDRNGRNDHSSFVLWFTGLSGSGKSTIANLVEKELFFKGIQVFSLDGDNIRAGINKGLTFSEGDRYENLRRIAEIAKLFVDSGVVVIAAFVSPLKKDREMIEAIVGSDDFVEVFVDTSLEECERRDVKGLYKKARAGEIKNFTGISAPYEAPENPFLEIKTEEMSVEEAVEKVLVDINQKLALK</sequence>
<dbReference type="NCBIfam" id="TIGR00455">
    <property type="entry name" value="apsK"/>
    <property type="match status" value="1"/>
</dbReference>
<dbReference type="PANTHER" id="PTHR11055">
    <property type="entry name" value="BIFUNCTIONAL 3'-PHOSPHOADENOSINE 5'-PHOSPHOSULFATE SYNTHASE"/>
    <property type="match status" value="1"/>
</dbReference>
<dbReference type="CDD" id="cd02027">
    <property type="entry name" value="APSK"/>
    <property type="match status" value="1"/>
</dbReference>
<dbReference type="InterPro" id="IPR002891">
    <property type="entry name" value="APS"/>
</dbReference>
<evidence type="ECO:0000313" key="17">
    <source>
        <dbReference type="Proteomes" id="UP001143545"/>
    </source>
</evidence>
<comment type="function">
    <text evidence="2 13 14">Catalyzes the synthesis of activated sulfate.</text>
</comment>
<evidence type="ECO:0000256" key="2">
    <source>
        <dbReference type="ARBA" id="ARBA00002632"/>
    </source>
</evidence>
<evidence type="ECO:0000256" key="11">
    <source>
        <dbReference type="ARBA" id="ARBA00031393"/>
    </source>
</evidence>
<dbReference type="HAMAP" id="MF_00065">
    <property type="entry name" value="Adenylyl_sulf_kinase"/>
    <property type="match status" value="1"/>
</dbReference>
<dbReference type="GO" id="GO:0004020">
    <property type="term" value="F:adenylylsulfate kinase activity"/>
    <property type="evidence" value="ECO:0007669"/>
    <property type="project" value="UniProtKB-UniRule"/>
</dbReference>
<keyword evidence="8 13" id="KW-0418">Kinase</keyword>
<dbReference type="GO" id="GO:0000103">
    <property type="term" value="P:sulfate assimilation"/>
    <property type="evidence" value="ECO:0007669"/>
    <property type="project" value="UniProtKB-UniRule"/>
</dbReference>
<dbReference type="Gene3D" id="3.40.50.300">
    <property type="entry name" value="P-loop containing nucleotide triphosphate hydrolases"/>
    <property type="match status" value="1"/>
</dbReference>
<evidence type="ECO:0000256" key="5">
    <source>
        <dbReference type="ARBA" id="ARBA00012121"/>
    </source>
</evidence>
<dbReference type="InterPro" id="IPR027417">
    <property type="entry name" value="P-loop_NTPase"/>
</dbReference>
<accession>A0A9W6B6D1</accession>
<keyword evidence="17" id="KW-1185">Reference proteome</keyword>
<feature type="active site" description="Phosphoserine intermediate" evidence="13">
    <location>
        <position position="107"/>
    </location>
</feature>
<comment type="caution">
    <text evidence="16">The sequence shown here is derived from an EMBL/GenBank/DDBJ whole genome shotgun (WGS) entry which is preliminary data.</text>
</comment>
<evidence type="ECO:0000256" key="3">
    <source>
        <dbReference type="ARBA" id="ARBA00004806"/>
    </source>
</evidence>
<dbReference type="SUPFAM" id="SSF52540">
    <property type="entry name" value="P-loop containing nucleoside triphosphate hydrolases"/>
    <property type="match status" value="1"/>
</dbReference>
<dbReference type="GO" id="GO:0070814">
    <property type="term" value="P:hydrogen sulfide biosynthetic process"/>
    <property type="evidence" value="ECO:0007669"/>
    <property type="project" value="UniProtKB-UniRule"/>
</dbReference>
<evidence type="ECO:0000256" key="6">
    <source>
        <dbReference type="ARBA" id="ARBA00022679"/>
    </source>
</evidence>
<evidence type="ECO:0000256" key="8">
    <source>
        <dbReference type="ARBA" id="ARBA00022777"/>
    </source>
</evidence>